<evidence type="ECO:0000256" key="1">
    <source>
        <dbReference type="SAM" id="Phobius"/>
    </source>
</evidence>
<gene>
    <name evidence="2" type="ordered locus">Tneu_0082</name>
</gene>
<evidence type="ECO:0000313" key="3">
    <source>
        <dbReference type="Proteomes" id="UP000001694"/>
    </source>
</evidence>
<dbReference type="STRING" id="444157.Tneu_0082"/>
<feature type="transmembrane region" description="Helical" evidence="1">
    <location>
        <begin position="92"/>
        <end position="112"/>
    </location>
</feature>
<keyword evidence="3" id="KW-1185">Reference proteome</keyword>
<protein>
    <recommendedName>
        <fullName evidence="4">VIT family protein</fullName>
    </recommendedName>
</protein>
<proteinExistence type="predicted"/>
<feature type="transmembrane region" description="Helical" evidence="1">
    <location>
        <begin position="29"/>
        <end position="52"/>
    </location>
</feature>
<dbReference type="GeneID" id="6164479"/>
<sequence length="165" mass="16958">MRYLVLGAIDGIISAGTLSASLILRGGAVSLDFALSLAVVVASINSLTVFVAEFSHQLREVREVSYKVSLREEAPRWTLLHRRALFSTFRSALSNFAASLLGAVSVLVPASFAPHATFVAIAAAVLAASAAVAGGSPREFLEFAAMAGAAIGVGLAVGLAFPVIS</sequence>
<reference evidence="2" key="1">
    <citation type="submission" date="2008-03" db="EMBL/GenBank/DDBJ databases">
        <title>Complete sequence of Thermoproteus neutrophilus V24Sta.</title>
        <authorList>
            <consortium name="US DOE Joint Genome Institute"/>
            <person name="Copeland A."/>
            <person name="Lucas S."/>
            <person name="Lapidus A."/>
            <person name="Glavina del Rio T."/>
            <person name="Dalin E."/>
            <person name="Tice H."/>
            <person name="Bruce D."/>
            <person name="Goodwin L."/>
            <person name="Pitluck S."/>
            <person name="Sims D."/>
            <person name="Brettin T."/>
            <person name="Detter J.C."/>
            <person name="Han C."/>
            <person name="Kuske C.R."/>
            <person name="Schmutz J."/>
            <person name="Larimer F."/>
            <person name="Land M."/>
            <person name="Hauser L."/>
            <person name="Kyrpides N."/>
            <person name="Mikhailova N."/>
            <person name="Biddle J.F."/>
            <person name="Zhang Z."/>
            <person name="Fitz-Gibbon S.T."/>
            <person name="Lowe T.M."/>
            <person name="Saltikov C."/>
            <person name="House C.H."/>
            <person name="Richardson P."/>
        </authorList>
    </citation>
    <scope>NUCLEOTIDE SEQUENCE [LARGE SCALE GENOMIC DNA]</scope>
    <source>
        <strain evidence="2">V24Sta</strain>
    </source>
</reference>
<dbReference type="eggNOG" id="arCOG01091">
    <property type="taxonomic scope" value="Archaea"/>
</dbReference>
<organism evidence="2 3">
    <name type="scientific">Pyrobaculum neutrophilum (strain DSM 2338 / JCM 9278 / NBRC 100436 / V24Sta)</name>
    <name type="common">Thermoproteus neutrophilus</name>
    <dbReference type="NCBI Taxonomy" id="444157"/>
    <lineage>
        <taxon>Archaea</taxon>
        <taxon>Thermoproteota</taxon>
        <taxon>Thermoprotei</taxon>
        <taxon>Thermoproteales</taxon>
        <taxon>Thermoproteaceae</taxon>
        <taxon>Pyrobaculum</taxon>
    </lineage>
</organism>
<dbReference type="EMBL" id="CP001014">
    <property type="protein sequence ID" value="ACB39040.1"/>
    <property type="molecule type" value="Genomic_DNA"/>
</dbReference>
<dbReference type="AlphaFoldDB" id="B1YA66"/>
<keyword evidence="1" id="KW-0472">Membrane</keyword>
<dbReference type="KEGG" id="tne:Tneu_0082"/>
<dbReference type="HOGENOM" id="CLU_1615369_0_0_2"/>
<keyword evidence="1" id="KW-0812">Transmembrane</keyword>
<name>B1YA66_PYRNV</name>
<evidence type="ECO:0008006" key="4">
    <source>
        <dbReference type="Google" id="ProtNLM"/>
    </source>
</evidence>
<dbReference type="Proteomes" id="UP000001694">
    <property type="component" value="Chromosome"/>
</dbReference>
<evidence type="ECO:0000313" key="2">
    <source>
        <dbReference type="EMBL" id="ACB39040.1"/>
    </source>
</evidence>
<keyword evidence="1" id="KW-1133">Transmembrane helix</keyword>
<dbReference type="OrthoDB" id="28820at2157"/>
<dbReference type="RefSeq" id="WP_012349461.1">
    <property type="nucleotide sequence ID" value="NC_010525.1"/>
</dbReference>
<feature type="transmembrane region" description="Helical" evidence="1">
    <location>
        <begin position="118"/>
        <end position="136"/>
    </location>
</feature>
<feature type="transmembrane region" description="Helical" evidence="1">
    <location>
        <begin position="143"/>
        <end position="164"/>
    </location>
</feature>
<accession>B1YA66</accession>